<dbReference type="InterPro" id="IPR036318">
    <property type="entry name" value="FAD-bd_PCMH-like_sf"/>
</dbReference>
<dbReference type="HOGENOM" id="CLU_008737_0_0_1"/>
<dbReference type="InterPro" id="IPR050416">
    <property type="entry name" value="FAD-linked_Oxidoreductase"/>
</dbReference>
<dbReference type="AlphaFoldDB" id="A0A067PNC1"/>
<dbReference type="PROSITE" id="PS51387">
    <property type="entry name" value="FAD_PCMH"/>
    <property type="match status" value="1"/>
</dbReference>
<dbReference type="SUPFAM" id="SSF56176">
    <property type="entry name" value="FAD-binding/transporter-associated domain-like"/>
    <property type="match status" value="2"/>
</dbReference>
<evidence type="ECO:0000313" key="9">
    <source>
        <dbReference type="Proteomes" id="UP000027265"/>
    </source>
</evidence>
<evidence type="ECO:0000259" key="7">
    <source>
        <dbReference type="PROSITE" id="PS51387"/>
    </source>
</evidence>
<feature type="compositionally biased region" description="Polar residues" evidence="6">
    <location>
        <begin position="332"/>
        <end position="345"/>
    </location>
</feature>
<keyword evidence="9" id="KW-1185">Reference proteome</keyword>
<dbReference type="GO" id="GO:0016491">
    <property type="term" value="F:oxidoreductase activity"/>
    <property type="evidence" value="ECO:0007669"/>
    <property type="project" value="UniProtKB-KW"/>
</dbReference>
<feature type="compositionally biased region" description="Low complexity" evidence="6">
    <location>
        <begin position="126"/>
        <end position="136"/>
    </location>
</feature>
<dbReference type="PANTHER" id="PTHR42973">
    <property type="entry name" value="BINDING OXIDOREDUCTASE, PUTATIVE (AFU_ORTHOLOGUE AFUA_1G17690)-RELATED"/>
    <property type="match status" value="1"/>
</dbReference>
<feature type="compositionally biased region" description="Low complexity" evidence="6">
    <location>
        <begin position="346"/>
        <end position="365"/>
    </location>
</feature>
<dbReference type="Proteomes" id="UP000027265">
    <property type="component" value="Unassembled WGS sequence"/>
</dbReference>
<accession>A0A067PNC1</accession>
<feature type="region of interest" description="Disordered" evidence="6">
    <location>
        <begin position="324"/>
        <end position="373"/>
    </location>
</feature>
<dbReference type="InParanoid" id="A0A067PNC1"/>
<dbReference type="InterPro" id="IPR016166">
    <property type="entry name" value="FAD-bd_PCMH"/>
</dbReference>
<organism evidence="8 9">
    <name type="scientific">Jaapia argillacea MUCL 33604</name>
    <dbReference type="NCBI Taxonomy" id="933084"/>
    <lineage>
        <taxon>Eukaryota</taxon>
        <taxon>Fungi</taxon>
        <taxon>Dikarya</taxon>
        <taxon>Basidiomycota</taxon>
        <taxon>Agaricomycotina</taxon>
        <taxon>Agaricomycetes</taxon>
        <taxon>Agaricomycetidae</taxon>
        <taxon>Jaapiales</taxon>
        <taxon>Jaapiaceae</taxon>
        <taxon>Jaapia</taxon>
    </lineage>
</organism>
<dbReference type="InterPro" id="IPR016167">
    <property type="entry name" value="FAD-bd_PCMH_sub1"/>
</dbReference>
<reference evidence="9" key="1">
    <citation type="journal article" date="2014" name="Proc. Natl. Acad. Sci. U.S.A.">
        <title>Extensive sampling of basidiomycete genomes demonstrates inadequacy of the white-rot/brown-rot paradigm for wood decay fungi.</title>
        <authorList>
            <person name="Riley R."/>
            <person name="Salamov A.A."/>
            <person name="Brown D.W."/>
            <person name="Nagy L.G."/>
            <person name="Floudas D."/>
            <person name="Held B.W."/>
            <person name="Levasseur A."/>
            <person name="Lombard V."/>
            <person name="Morin E."/>
            <person name="Otillar R."/>
            <person name="Lindquist E.A."/>
            <person name="Sun H."/>
            <person name="LaButti K.M."/>
            <person name="Schmutz J."/>
            <person name="Jabbour D."/>
            <person name="Luo H."/>
            <person name="Baker S.E."/>
            <person name="Pisabarro A.G."/>
            <person name="Walton J.D."/>
            <person name="Blanchette R.A."/>
            <person name="Henrissat B."/>
            <person name="Martin F."/>
            <person name="Cullen D."/>
            <person name="Hibbett D.S."/>
            <person name="Grigoriev I.V."/>
        </authorList>
    </citation>
    <scope>NUCLEOTIDE SEQUENCE [LARGE SCALE GENOMIC DNA]</scope>
    <source>
        <strain evidence="9">MUCL 33604</strain>
    </source>
</reference>
<dbReference type="InterPro" id="IPR012951">
    <property type="entry name" value="BBE"/>
</dbReference>
<feature type="domain" description="FAD-binding PCMH-type" evidence="7">
    <location>
        <begin position="328"/>
        <end position="533"/>
    </location>
</feature>
<feature type="region of interest" description="Disordered" evidence="6">
    <location>
        <begin position="225"/>
        <end position="294"/>
    </location>
</feature>
<dbReference type="GO" id="GO:0071949">
    <property type="term" value="F:FAD binding"/>
    <property type="evidence" value="ECO:0007669"/>
    <property type="project" value="InterPro"/>
</dbReference>
<dbReference type="EMBL" id="KL197722">
    <property type="protein sequence ID" value="KDQ56289.1"/>
    <property type="molecule type" value="Genomic_DNA"/>
</dbReference>
<dbReference type="STRING" id="933084.A0A067PNC1"/>
<name>A0A067PNC1_9AGAM</name>
<keyword evidence="4" id="KW-0274">FAD</keyword>
<evidence type="ECO:0000256" key="1">
    <source>
        <dbReference type="ARBA" id="ARBA00001974"/>
    </source>
</evidence>
<keyword evidence="3" id="KW-0285">Flavoprotein</keyword>
<dbReference type="Pfam" id="PF01565">
    <property type="entry name" value="FAD_binding_4"/>
    <property type="match status" value="1"/>
</dbReference>
<evidence type="ECO:0000256" key="6">
    <source>
        <dbReference type="SAM" id="MobiDB-lite"/>
    </source>
</evidence>
<protein>
    <recommendedName>
        <fullName evidence="7">FAD-binding PCMH-type domain-containing protein</fullName>
    </recommendedName>
</protein>
<evidence type="ECO:0000256" key="2">
    <source>
        <dbReference type="ARBA" id="ARBA00005466"/>
    </source>
</evidence>
<proteinExistence type="inferred from homology"/>
<evidence type="ECO:0000313" key="8">
    <source>
        <dbReference type="EMBL" id="KDQ56289.1"/>
    </source>
</evidence>
<feature type="compositionally biased region" description="Low complexity" evidence="6">
    <location>
        <begin position="228"/>
        <end position="263"/>
    </location>
</feature>
<gene>
    <name evidence="8" type="ORF">JAAARDRAFT_36463</name>
</gene>
<evidence type="ECO:0000256" key="4">
    <source>
        <dbReference type="ARBA" id="ARBA00022827"/>
    </source>
</evidence>
<sequence length="798" mass="86219">MTDSVQSADLADSLYEELIQSIRGPLYRRDDPSYGIRSKLFNGNVKTSAKAVVCPFDAQDVSKIVLFCSKYDITLSVKAGGYGTAGWAVNGELIVDLSKLVDMDIEAPLDEDGGFTSLRDVASTVGKGKGKVGSSAPIRPPAIKADSSKRKRQEVDDETEALNARRIELRSYDNASLAVASFFKGPPLPEDPTGELPRQPPGIRRRLDIFRDGDALMGFVSPVMEARQTSSESNNSTSANSGSSEAGGQSSTDATSPATSTGDSSEEKEKPFGPAGGSDPFGYMSMNPGPSAVHQTPRALVTIGRPNAPAERAPQNVAADPFGYMTAGSGGPSSVQAPFSSRPQNSAARSSAGSSMFSSGSDPFSYLSSNQPAPPIPTLPPTFSAIRSGPILPTWLSHSHHSLPNPVSQAEPIHKFAYVTVGAGKLQKEMDMYTAEHPLEARGLTGTLTHVPYHVPSAAHPVGSSNLILGGFGFLSRLHGLSIDNLVEVEMVIPDGRIVYVSEKENSDLWWGMRGAGPAFGIVTRYKAKAYPVPVVFAGNLIYRFHRATAPSLIKHFRDCVKGAPRELYANVLLTAGPADQDSLVVIQICYVGPKEQGQVFLEAISSWDGERCLLNEVNEKAFLDQQDSVAQVLRAKAGRNWFIRSQLITSLPDEVINQTVMQFADTPIGCTWLFELAGGAITDFEDTCVPKSQREATFTVATLHQWDMDVDDPRCRTSAEIWINETLSPVSTGAPYPSFLGRHEPPSRTMACYGENWGRLCDLKRKYDPTNMFKNTFWPVDTAFEAVESSLHEPPSP</sequence>
<dbReference type="Pfam" id="PF08031">
    <property type="entry name" value="BBE"/>
    <property type="match status" value="1"/>
</dbReference>
<comment type="similarity">
    <text evidence="2">Belongs to the oxygen-dependent FAD-linked oxidoreductase family.</text>
</comment>
<dbReference type="InterPro" id="IPR006094">
    <property type="entry name" value="Oxid_FAD_bind_N"/>
</dbReference>
<dbReference type="PANTHER" id="PTHR42973:SF39">
    <property type="entry name" value="FAD-BINDING PCMH-TYPE DOMAIN-CONTAINING PROTEIN"/>
    <property type="match status" value="1"/>
</dbReference>
<feature type="region of interest" description="Disordered" evidence="6">
    <location>
        <begin position="183"/>
        <end position="202"/>
    </location>
</feature>
<evidence type="ECO:0000256" key="5">
    <source>
        <dbReference type="ARBA" id="ARBA00023002"/>
    </source>
</evidence>
<dbReference type="Gene3D" id="3.40.462.20">
    <property type="match status" value="1"/>
</dbReference>
<evidence type="ECO:0000256" key="3">
    <source>
        <dbReference type="ARBA" id="ARBA00022630"/>
    </source>
</evidence>
<keyword evidence="5" id="KW-0560">Oxidoreductase</keyword>
<comment type="cofactor">
    <cofactor evidence="1">
        <name>FAD</name>
        <dbReference type="ChEBI" id="CHEBI:57692"/>
    </cofactor>
</comment>
<feature type="region of interest" description="Disordered" evidence="6">
    <location>
        <begin position="126"/>
        <end position="159"/>
    </location>
</feature>
<dbReference type="Gene3D" id="3.30.465.10">
    <property type="match status" value="1"/>
</dbReference>
<dbReference type="OrthoDB" id="9996127at2759"/>
<dbReference type="InterPro" id="IPR016169">
    <property type="entry name" value="FAD-bd_PCMH_sub2"/>
</dbReference>
<dbReference type="Gene3D" id="3.30.43.10">
    <property type="entry name" value="Uridine Diphospho-n-acetylenolpyruvylglucosamine Reductase, domain 2"/>
    <property type="match status" value="1"/>
</dbReference>